<gene>
    <name evidence="2" type="ORF">MSMAP_2336</name>
</gene>
<dbReference type="Proteomes" id="UP000033116">
    <property type="component" value="Chromosome"/>
</dbReference>
<dbReference type="RefSeq" id="WP_048043808.1">
    <property type="nucleotide sequence ID" value="NZ_CP009511.1"/>
</dbReference>
<dbReference type="PATRIC" id="fig|1434115.4.peg.2998"/>
<feature type="domain" description="Transcription regulator TrmB N-terminal" evidence="1">
    <location>
        <begin position="22"/>
        <end position="90"/>
    </location>
</feature>
<dbReference type="EMBL" id="CP009511">
    <property type="protein sequence ID" value="AKB62321.1"/>
    <property type="molecule type" value="Genomic_DNA"/>
</dbReference>
<organism evidence="2 3">
    <name type="scientific">Methanosarcina mazei SarPi</name>
    <dbReference type="NCBI Taxonomy" id="1434115"/>
    <lineage>
        <taxon>Archaea</taxon>
        <taxon>Methanobacteriati</taxon>
        <taxon>Methanobacteriota</taxon>
        <taxon>Stenosarchaea group</taxon>
        <taxon>Methanomicrobia</taxon>
        <taxon>Methanosarcinales</taxon>
        <taxon>Methanosarcinaceae</taxon>
        <taxon>Methanosarcina</taxon>
    </lineage>
</organism>
<dbReference type="Gene3D" id="1.10.10.10">
    <property type="entry name" value="Winged helix-like DNA-binding domain superfamily/Winged helix DNA-binding domain"/>
    <property type="match status" value="1"/>
</dbReference>
<reference evidence="2 3" key="1">
    <citation type="submission" date="2014-07" db="EMBL/GenBank/DDBJ databases">
        <title>Methanogenic archaea and the global carbon cycle.</title>
        <authorList>
            <person name="Henriksen J.R."/>
            <person name="Luke J."/>
            <person name="Reinhart S."/>
            <person name="Benedict M.N."/>
            <person name="Youngblut N.D."/>
            <person name="Metcalf M.E."/>
            <person name="Whitaker R.J."/>
            <person name="Metcalf W.W."/>
        </authorList>
    </citation>
    <scope>NUCLEOTIDE SEQUENCE [LARGE SCALE GENOMIC DNA]</scope>
    <source>
        <strain evidence="2 3">SarPi</strain>
    </source>
</reference>
<evidence type="ECO:0000259" key="1">
    <source>
        <dbReference type="Pfam" id="PF01978"/>
    </source>
</evidence>
<dbReference type="HOGENOM" id="CLU_140786_1_0_2"/>
<accession>A0A0E3LST3</accession>
<protein>
    <recommendedName>
        <fullName evidence="1">Transcription regulator TrmB N-terminal domain-containing protein</fullName>
    </recommendedName>
</protein>
<evidence type="ECO:0000313" key="3">
    <source>
        <dbReference type="Proteomes" id="UP000033116"/>
    </source>
</evidence>
<dbReference type="SUPFAM" id="SSF46785">
    <property type="entry name" value="Winged helix' DNA-binding domain"/>
    <property type="match status" value="1"/>
</dbReference>
<dbReference type="AlphaFoldDB" id="A0A0E3LST3"/>
<sequence>MVDSIHEMIRASFRYEDAVKCIFGLNSLDLETYKTLLLHGPITTEELGEIVKREKSIVYRSLQNLIACGIAYRKKRSIEGGGYYYEYISVESGKVKQVLKKNIDDWYYQMNELIEKNEFADNID</sequence>
<dbReference type="InterPro" id="IPR036390">
    <property type="entry name" value="WH_DNA-bd_sf"/>
</dbReference>
<dbReference type="GeneID" id="24865606"/>
<dbReference type="Pfam" id="PF01978">
    <property type="entry name" value="TrmB"/>
    <property type="match status" value="1"/>
</dbReference>
<dbReference type="InterPro" id="IPR036388">
    <property type="entry name" value="WH-like_DNA-bd_sf"/>
</dbReference>
<dbReference type="InterPro" id="IPR002831">
    <property type="entry name" value="Tscrpt_reg_TrmB_N"/>
</dbReference>
<evidence type="ECO:0000313" key="2">
    <source>
        <dbReference type="EMBL" id="AKB62321.1"/>
    </source>
</evidence>
<proteinExistence type="predicted"/>
<name>A0A0E3LST3_METMZ</name>